<evidence type="ECO:0000313" key="1">
    <source>
        <dbReference type="EMBL" id="MBB3170163.1"/>
    </source>
</evidence>
<accession>A0A839UQV2</accession>
<sequence length="124" mass="13852">MNNAKRALPSKHELALIDLLEAGTTGISKLTELPSYGETALPTTISELGRDRGLIIHRERRPHTHRHGGKTSFTWYWLADQRQAKKAVHLVAHLSAMPPEQVRENYQRYIAAFPAVATGESAND</sequence>
<organism evidence="1 2">
    <name type="scientific">Simiduia aestuariiviva</name>
    <dbReference type="NCBI Taxonomy" id="1510459"/>
    <lineage>
        <taxon>Bacteria</taxon>
        <taxon>Pseudomonadati</taxon>
        <taxon>Pseudomonadota</taxon>
        <taxon>Gammaproteobacteria</taxon>
        <taxon>Cellvibrionales</taxon>
        <taxon>Cellvibrionaceae</taxon>
        <taxon>Simiduia</taxon>
    </lineage>
</organism>
<gene>
    <name evidence="1" type="ORF">FHS30_003380</name>
</gene>
<comment type="caution">
    <text evidence="1">The sequence shown here is derived from an EMBL/GenBank/DDBJ whole genome shotgun (WGS) entry which is preliminary data.</text>
</comment>
<proteinExistence type="predicted"/>
<protein>
    <submittedName>
        <fullName evidence="1">Uncharacterized protein</fullName>
    </submittedName>
</protein>
<dbReference type="EMBL" id="JACHXZ010000006">
    <property type="protein sequence ID" value="MBB3170163.1"/>
    <property type="molecule type" value="Genomic_DNA"/>
</dbReference>
<dbReference type="RefSeq" id="WP_183911663.1">
    <property type="nucleotide sequence ID" value="NZ_JACHXZ010000006.1"/>
</dbReference>
<dbReference type="AlphaFoldDB" id="A0A839UQV2"/>
<dbReference type="Proteomes" id="UP000559987">
    <property type="component" value="Unassembled WGS sequence"/>
</dbReference>
<evidence type="ECO:0000313" key="2">
    <source>
        <dbReference type="Proteomes" id="UP000559987"/>
    </source>
</evidence>
<keyword evidence="2" id="KW-1185">Reference proteome</keyword>
<reference evidence="1 2" key="1">
    <citation type="submission" date="2020-08" db="EMBL/GenBank/DDBJ databases">
        <title>Genomic Encyclopedia of Type Strains, Phase III (KMG-III): the genomes of soil and plant-associated and newly described type strains.</title>
        <authorList>
            <person name="Whitman W."/>
        </authorList>
    </citation>
    <scope>NUCLEOTIDE SEQUENCE [LARGE SCALE GENOMIC DNA]</scope>
    <source>
        <strain evidence="1 2">CECT 8571</strain>
    </source>
</reference>
<name>A0A839UQV2_9GAMM</name>